<name>A0A9W7SJS1_9PEZI</name>
<reference evidence="1 2" key="1">
    <citation type="journal article" date="2018" name="IMA Fungus">
        <title>IMA Genome-F 10: Nine draft genome sequences of Claviceps purpurea s.lat., including C. arundinis, C. humidiphila, and C. cf. spartinae, pseudomolecules for the pitch canker pathogen Fusarium circinatum, draft genome of Davidsoniella eucalypti, Grosmannia galeiformis, Quambalaria eucalypti, and Teratosphaeria destructans.</title>
        <authorList>
            <person name="Wingfield B.D."/>
            <person name="Liu M."/>
            <person name="Nguyen H.D."/>
            <person name="Lane F.A."/>
            <person name="Morgan S.W."/>
            <person name="De Vos L."/>
            <person name="Wilken P.M."/>
            <person name="Duong T.A."/>
            <person name="Aylward J."/>
            <person name="Coetzee M.P."/>
            <person name="Dadej K."/>
            <person name="De Beer Z.W."/>
            <person name="Findlay W."/>
            <person name="Havenga M."/>
            <person name="Kolarik M."/>
            <person name="Menzies J.G."/>
            <person name="Naidoo K."/>
            <person name="Pochopski O."/>
            <person name="Shoukouhi P."/>
            <person name="Santana Q.C."/>
            <person name="Seifert K.A."/>
            <person name="Soal N."/>
            <person name="Steenkamp E.T."/>
            <person name="Tatham C.T."/>
            <person name="van der Nest M.A."/>
            <person name="Wingfield M.J."/>
        </authorList>
    </citation>
    <scope>NUCLEOTIDE SEQUENCE [LARGE SCALE GENOMIC DNA]</scope>
    <source>
        <strain evidence="1">CMW44962</strain>
    </source>
</reference>
<evidence type="ECO:0000313" key="2">
    <source>
        <dbReference type="Proteomes" id="UP001138500"/>
    </source>
</evidence>
<accession>A0A9W7SJS1</accession>
<gene>
    <name evidence="1" type="ORF">Tdes44962_MAKER05417</name>
</gene>
<dbReference type="EMBL" id="RIBY02002367">
    <property type="protein sequence ID" value="KAH9818124.1"/>
    <property type="molecule type" value="Genomic_DNA"/>
</dbReference>
<proteinExistence type="predicted"/>
<sequence>MAMTACQTERPAEIREDPVCQFEMHIWSETTEGQPMSRRAKSSLIALLTDGPEGDERRACPQAAMGRQWNDVFVQPAARHCTGRTWNAEATDETHGGDQIMDWKERYMGGVGGSVPCIYIHMSPDLLGRHIDLQELVVGNVRLAVIHAAAIGEARDARV</sequence>
<dbReference type="AlphaFoldDB" id="A0A9W7SJS1"/>
<dbReference type="Proteomes" id="UP001138500">
    <property type="component" value="Unassembled WGS sequence"/>
</dbReference>
<protein>
    <submittedName>
        <fullName evidence="1">Uncharacterized protein</fullName>
    </submittedName>
</protein>
<keyword evidence="2" id="KW-1185">Reference proteome</keyword>
<reference evidence="1 2" key="2">
    <citation type="journal article" date="2021" name="Curr. Genet.">
        <title>Genetic response to nitrogen starvation in the aggressive Eucalyptus foliar pathogen Teratosphaeria destructans.</title>
        <authorList>
            <person name="Havenga M."/>
            <person name="Wingfield B.D."/>
            <person name="Wingfield M.J."/>
            <person name="Dreyer L.L."/>
            <person name="Roets F."/>
            <person name="Aylward J."/>
        </authorList>
    </citation>
    <scope>NUCLEOTIDE SEQUENCE [LARGE SCALE GENOMIC DNA]</scope>
    <source>
        <strain evidence="1">CMW44962</strain>
    </source>
</reference>
<evidence type="ECO:0000313" key="1">
    <source>
        <dbReference type="EMBL" id="KAH9818124.1"/>
    </source>
</evidence>
<comment type="caution">
    <text evidence="1">The sequence shown here is derived from an EMBL/GenBank/DDBJ whole genome shotgun (WGS) entry which is preliminary data.</text>
</comment>
<organism evidence="1 2">
    <name type="scientific">Teratosphaeria destructans</name>
    <dbReference type="NCBI Taxonomy" id="418781"/>
    <lineage>
        <taxon>Eukaryota</taxon>
        <taxon>Fungi</taxon>
        <taxon>Dikarya</taxon>
        <taxon>Ascomycota</taxon>
        <taxon>Pezizomycotina</taxon>
        <taxon>Dothideomycetes</taxon>
        <taxon>Dothideomycetidae</taxon>
        <taxon>Mycosphaerellales</taxon>
        <taxon>Teratosphaeriaceae</taxon>
        <taxon>Teratosphaeria</taxon>
    </lineage>
</organism>